<dbReference type="RefSeq" id="WP_344401557.1">
    <property type="nucleotide sequence ID" value="NZ_BAAASG010000008.1"/>
</dbReference>
<dbReference type="InterPro" id="IPR025711">
    <property type="entry name" value="PepSY"/>
</dbReference>
<reference evidence="4" key="1">
    <citation type="journal article" date="2019" name="Int. J. Syst. Evol. Microbiol.">
        <title>The Global Catalogue of Microorganisms (GCM) 10K type strain sequencing project: providing services to taxonomists for standard genome sequencing and annotation.</title>
        <authorList>
            <consortium name="The Broad Institute Genomics Platform"/>
            <consortium name="The Broad Institute Genome Sequencing Center for Infectious Disease"/>
            <person name="Wu L."/>
            <person name="Ma J."/>
        </authorList>
    </citation>
    <scope>NUCLEOTIDE SEQUENCE [LARGE SCALE GENOMIC DNA]</scope>
    <source>
        <strain evidence="4">JCM 4395</strain>
    </source>
</reference>
<protein>
    <recommendedName>
        <fullName evidence="2">PepSY domain-containing protein</fullName>
    </recommendedName>
</protein>
<dbReference type="EMBL" id="BAAASG010000008">
    <property type="protein sequence ID" value="GAA2494069.1"/>
    <property type="molecule type" value="Genomic_DNA"/>
</dbReference>
<organism evidence="3 4">
    <name type="scientific">Streptomyces longisporus</name>
    <dbReference type="NCBI Taxonomy" id="1948"/>
    <lineage>
        <taxon>Bacteria</taxon>
        <taxon>Bacillati</taxon>
        <taxon>Actinomycetota</taxon>
        <taxon>Actinomycetes</taxon>
        <taxon>Kitasatosporales</taxon>
        <taxon>Streptomycetaceae</taxon>
        <taxon>Streptomyces</taxon>
    </lineage>
</organism>
<sequence>MKQAADTARKSVAGTVTSVDLEGQQGKAVWKVDVVTDKGVEHEVTVNAADGKVTGSRVDQDDDRDGDATPAGPARTDLGRAVDASLGKVPGTVTSAEFEDDHGRTAAWQVDVTDAKGTEHEVTVDAGSGEVTATDTDGD</sequence>
<feature type="region of interest" description="Disordered" evidence="1">
    <location>
        <begin position="46"/>
        <end position="82"/>
    </location>
</feature>
<gene>
    <name evidence="3" type="ORF">GCM10010276_37850</name>
</gene>
<evidence type="ECO:0000313" key="4">
    <source>
        <dbReference type="Proteomes" id="UP001501777"/>
    </source>
</evidence>
<evidence type="ECO:0000313" key="3">
    <source>
        <dbReference type="EMBL" id="GAA2494069.1"/>
    </source>
</evidence>
<feature type="region of interest" description="Disordered" evidence="1">
    <location>
        <begin position="1"/>
        <end position="23"/>
    </location>
</feature>
<feature type="domain" description="PepSY" evidence="2">
    <location>
        <begin position="81"/>
        <end position="134"/>
    </location>
</feature>
<dbReference type="Gene3D" id="3.10.450.40">
    <property type="match status" value="2"/>
</dbReference>
<name>A0ABP5Z9K1_STRLO</name>
<keyword evidence="4" id="KW-1185">Reference proteome</keyword>
<dbReference type="Proteomes" id="UP001501777">
    <property type="component" value="Unassembled WGS sequence"/>
</dbReference>
<feature type="domain" description="PepSY" evidence="2">
    <location>
        <begin position="2"/>
        <end position="56"/>
    </location>
</feature>
<evidence type="ECO:0000256" key="1">
    <source>
        <dbReference type="SAM" id="MobiDB-lite"/>
    </source>
</evidence>
<dbReference type="Pfam" id="PF03413">
    <property type="entry name" value="PepSY"/>
    <property type="match status" value="2"/>
</dbReference>
<accession>A0ABP5Z9K1</accession>
<evidence type="ECO:0000259" key="2">
    <source>
        <dbReference type="Pfam" id="PF03413"/>
    </source>
</evidence>
<comment type="caution">
    <text evidence="3">The sequence shown here is derived from an EMBL/GenBank/DDBJ whole genome shotgun (WGS) entry which is preliminary data.</text>
</comment>
<proteinExistence type="predicted"/>